<name>A0A251X752_9GAMM</name>
<proteinExistence type="predicted"/>
<comment type="caution">
    <text evidence="2">The sequence shown here is derived from an EMBL/GenBank/DDBJ whole genome shotgun (WGS) entry which is preliminary data.</text>
</comment>
<evidence type="ECO:0000313" key="2">
    <source>
        <dbReference type="EMBL" id="OUD13760.1"/>
    </source>
</evidence>
<keyword evidence="1" id="KW-1133">Transmembrane helix</keyword>
<gene>
    <name evidence="2" type="ORF">TPSD3_05250</name>
</gene>
<dbReference type="EMBL" id="MSLT01000012">
    <property type="protein sequence ID" value="OUD13760.1"/>
    <property type="molecule type" value="Genomic_DNA"/>
</dbReference>
<dbReference type="Proteomes" id="UP000194798">
    <property type="component" value="Unassembled WGS sequence"/>
</dbReference>
<feature type="transmembrane region" description="Helical" evidence="1">
    <location>
        <begin position="6"/>
        <end position="23"/>
    </location>
</feature>
<evidence type="ECO:0000313" key="3">
    <source>
        <dbReference type="Proteomes" id="UP000194798"/>
    </source>
</evidence>
<keyword evidence="1" id="KW-0812">Transmembrane</keyword>
<reference evidence="2 3" key="1">
    <citation type="submission" date="2016-12" db="EMBL/GenBank/DDBJ databases">
        <title>Thioflexothrix psekupsii D3 genome sequencing and assembly.</title>
        <authorList>
            <person name="Fomenkov A."/>
            <person name="Vincze T."/>
            <person name="Grabovich M."/>
            <person name="Anton B.P."/>
            <person name="Dubinina G."/>
            <person name="Orlova M."/>
            <person name="Belousova E."/>
            <person name="Roberts R.J."/>
        </authorList>
    </citation>
    <scope>NUCLEOTIDE SEQUENCE [LARGE SCALE GENOMIC DNA]</scope>
    <source>
        <strain evidence="2">D3</strain>
    </source>
</reference>
<organism evidence="2 3">
    <name type="scientific">Thioflexithrix psekupsensis</name>
    <dbReference type="NCBI Taxonomy" id="1570016"/>
    <lineage>
        <taxon>Bacteria</taxon>
        <taxon>Pseudomonadati</taxon>
        <taxon>Pseudomonadota</taxon>
        <taxon>Gammaproteobacteria</taxon>
        <taxon>Thiotrichales</taxon>
        <taxon>Thioflexithrix</taxon>
    </lineage>
</organism>
<dbReference type="AlphaFoldDB" id="A0A251X752"/>
<protein>
    <submittedName>
        <fullName evidence="2">Uncharacterized protein</fullName>
    </submittedName>
</protein>
<keyword evidence="3" id="KW-1185">Reference proteome</keyword>
<keyword evidence="1" id="KW-0472">Membrane</keyword>
<accession>A0A251X752</accession>
<sequence length="70" mass="8471">MNDLILVYQIFKLIWAEVFIIIFHECSTKTFLFYQTHNSLKFYLFQNPYTTKIIFQQNEPMAQFRKLGVG</sequence>
<evidence type="ECO:0000256" key="1">
    <source>
        <dbReference type="SAM" id="Phobius"/>
    </source>
</evidence>